<organism evidence="2 3">
    <name type="scientific">Frigoriflavimonas asaccharolytica</name>
    <dbReference type="NCBI Taxonomy" id="2735899"/>
    <lineage>
        <taxon>Bacteria</taxon>
        <taxon>Pseudomonadati</taxon>
        <taxon>Bacteroidota</taxon>
        <taxon>Flavobacteriia</taxon>
        <taxon>Flavobacteriales</taxon>
        <taxon>Weeksellaceae</taxon>
        <taxon>Frigoriflavimonas</taxon>
    </lineage>
</organism>
<reference evidence="2" key="1">
    <citation type="submission" date="2020-05" db="EMBL/GenBank/DDBJ databases">
        <title>Genomic Encyclopedia of Type Strains, Phase IV (KMG-V): Genome sequencing to study the core and pangenomes of soil and plant-associated prokaryotes.</title>
        <authorList>
            <person name="Whitman W."/>
        </authorList>
    </citation>
    <scope>NUCLEOTIDE SEQUENCE</scope>
    <source>
        <strain evidence="2">16F</strain>
    </source>
</reference>
<keyword evidence="2" id="KW-0418">Kinase</keyword>
<keyword evidence="1" id="KW-0812">Transmembrane</keyword>
<name>A0A8J8GAB6_9FLAO</name>
<dbReference type="EMBL" id="JABSNO010000009">
    <property type="protein sequence ID" value="NRS92519.1"/>
    <property type="molecule type" value="Genomic_DNA"/>
</dbReference>
<evidence type="ECO:0000256" key="1">
    <source>
        <dbReference type="SAM" id="Phobius"/>
    </source>
</evidence>
<accession>A0A8J8GAB6</accession>
<evidence type="ECO:0000313" key="2">
    <source>
        <dbReference type="EMBL" id="NRS92519.1"/>
    </source>
</evidence>
<sequence length="118" mass="13901">MKLHHKIFLTTSIFTLLFYNEFVGLNLGILGLFLSFFVLKETKEKNRDKTFLMLLLVSIFSSLASAWYGDFISFVAVFSSLLFLRFKSKNRNLKMLFAIPVWFVAIATFFHDFFQFKK</sequence>
<feature type="transmembrane region" description="Helical" evidence="1">
    <location>
        <begin position="51"/>
        <end position="84"/>
    </location>
</feature>
<comment type="caution">
    <text evidence="2">The sequence shown here is derived from an EMBL/GenBank/DDBJ whole genome shotgun (WGS) entry which is preliminary data.</text>
</comment>
<keyword evidence="3" id="KW-1185">Reference proteome</keyword>
<dbReference type="AlphaFoldDB" id="A0A8J8GAB6"/>
<keyword evidence="1" id="KW-0472">Membrane</keyword>
<feature type="transmembrane region" description="Helical" evidence="1">
    <location>
        <begin position="96"/>
        <end position="114"/>
    </location>
</feature>
<keyword evidence="1" id="KW-1133">Transmembrane helix</keyword>
<evidence type="ECO:0000313" key="3">
    <source>
        <dbReference type="Proteomes" id="UP000610746"/>
    </source>
</evidence>
<gene>
    <name evidence="2" type="ORF">HNQ03_001594</name>
</gene>
<dbReference type="Proteomes" id="UP000610746">
    <property type="component" value="Unassembled WGS sequence"/>
</dbReference>
<feature type="transmembrane region" description="Helical" evidence="1">
    <location>
        <begin position="12"/>
        <end position="39"/>
    </location>
</feature>
<dbReference type="GO" id="GO:0016301">
    <property type="term" value="F:kinase activity"/>
    <property type="evidence" value="ECO:0007669"/>
    <property type="project" value="UniProtKB-KW"/>
</dbReference>
<protein>
    <submittedName>
        <fullName evidence="2">Signal transduction histidine kinase</fullName>
    </submittedName>
</protein>
<proteinExistence type="predicted"/>
<keyword evidence="2" id="KW-0808">Transferase</keyword>
<dbReference type="RefSeq" id="WP_226927461.1">
    <property type="nucleotide sequence ID" value="NZ_JABSNO010000009.1"/>
</dbReference>